<accession>A0A1I0A563</accession>
<dbReference type="GO" id="GO:0009011">
    <property type="term" value="F:alpha-1,4-glucan glucosyltransferase (ADP-glucose donor) activity"/>
    <property type="evidence" value="ECO:0007669"/>
    <property type="project" value="UniProtKB-UniRule"/>
</dbReference>
<dbReference type="RefSeq" id="WP_090439884.1">
    <property type="nucleotide sequence ID" value="NZ_FOHU01000002.1"/>
</dbReference>
<comment type="catalytic activity">
    <reaction evidence="1 7">
        <text>[(1-&gt;4)-alpha-D-glucosyl](n) + ADP-alpha-D-glucose = [(1-&gt;4)-alpha-D-glucosyl](n+1) + ADP + H(+)</text>
        <dbReference type="Rhea" id="RHEA:18189"/>
        <dbReference type="Rhea" id="RHEA-COMP:9584"/>
        <dbReference type="Rhea" id="RHEA-COMP:9587"/>
        <dbReference type="ChEBI" id="CHEBI:15378"/>
        <dbReference type="ChEBI" id="CHEBI:15444"/>
        <dbReference type="ChEBI" id="CHEBI:57498"/>
        <dbReference type="ChEBI" id="CHEBI:456216"/>
        <dbReference type="EC" id="2.4.1.21"/>
    </reaction>
</comment>
<evidence type="ECO:0000259" key="8">
    <source>
        <dbReference type="Pfam" id="PF00534"/>
    </source>
</evidence>
<dbReference type="Gene3D" id="3.40.50.2000">
    <property type="entry name" value="Glycogen Phosphorylase B"/>
    <property type="match status" value="2"/>
</dbReference>
<dbReference type="InterPro" id="IPR013534">
    <property type="entry name" value="Starch_synth_cat_dom"/>
</dbReference>
<dbReference type="EMBL" id="FOHU01000002">
    <property type="protein sequence ID" value="SES89313.1"/>
    <property type="molecule type" value="Genomic_DNA"/>
</dbReference>
<dbReference type="NCBIfam" id="TIGR02095">
    <property type="entry name" value="glgA"/>
    <property type="match status" value="1"/>
</dbReference>
<dbReference type="CDD" id="cd03791">
    <property type="entry name" value="GT5_Glycogen_synthase_DULL1-like"/>
    <property type="match status" value="1"/>
</dbReference>
<dbReference type="HAMAP" id="MF_00484">
    <property type="entry name" value="Glycogen_synth"/>
    <property type="match status" value="1"/>
</dbReference>
<evidence type="ECO:0000256" key="2">
    <source>
        <dbReference type="ARBA" id="ARBA00002764"/>
    </source>
</evidence>
<dbReference type="PANTHER" id="PTHR45825:SF11">
    <property type="entry name" value="ALPHA AMYLASE DOMAIN-CONTAINING PROTEIN"/>
    <property type="match status" value="1"/>
</dbReference>
<sequence>MKVLFAASEGAPFSKSGGLGDVIGSLPFYLNKLGIDVAVILPKYQEIPQDFKEEMLWLKSITVEVGWRKQYCGIEILRYKDIFFYFIDNEYYFNRADAYGYEDDGERFAFFSRSVLDILPHIGFKPDIIHCHDWQAAMISYLLKTQYQYRNFYHKIKTVFTIHNLKYQGVFPREVLQDLFNGAYQDFSKEGVEYYGNVSYMKGGINYCDTITTVSPTYAKEIQQPYLGEGLDGLLYHKKQQLCGVLNGIDESKFNPETDQHLFRNYNSKKLESKKENKLGLQKKLKLPVSLDIPLIGIVTRLVEQKGLDLIASQLTSIIAENVQLVILGTGDKRYEEIFMEAEKRYPENISTNIFFNEVLAQQIYGGCDFFLMPSLFEPCGLSQLIALRYGTIPIVRETGGLKDTVKDYNEVSKKGNGFTFTDYEDEAMFKTIKKGLGFYKNKAVWKDIVRNAMKTKVSWEKSAKAYKKLYARLIEETSTI</sequence>
<keyword evidence="6 7" id="KW-0320">Glycogen biosynthesis</keyword>
<feature type="domain" description="Glycosyl transferase family 1" evidence="8">
    <location>
        <begin position="293"/>
        <end position="435"/>
    </location>
</feature>
<dbReference type="SUPFAM" id="SSF53756">
    <property type="entry name" value="UDP-Glycosyltransferase/glycogen phosphorylase"/>
    <property type="match status" value="1"/>
</dbReference>
<dbReference type="OrthoDB" id="9808590at2"/>
<dbReference type="AlphaFoldDB" id="A0A1I0A563"/>
<feature type="binding site" evidence="7">
    <location>
        <position position="15"/>
    </location>
    <ligand>
        <name>ADP-alpha-D-glucose</name>
        <dbReference type="ChEBI" id="CHEBI:57498"/>
    </ligand>
</feature>
<comment type="pathway">
    <text evidence="7">Glycan biosynthesis; glycogen biosynthesis.</text>
</comment>
<keyword evidence="4 7" id="KW-0328">Glycosyltransferase</keyword>
<dbReference type="Pfam" id="PF00534">
    <property type="entry name" value="Glycos_transf_1"/>
    <property type="match status" value="1"/>
</dbReference>
<dbReference type="GO" id="GO:0005978">
    <property type="term" value="P:glycogen biosynthetic process"/>
    <property type="evidence" value="ECO:0007669"/>
    <property type="project" value="UniProtKB-UniRule"/>
</dbReference>
<evidence type="ECO:0000313" key="10">
    <source>
        <dbReference type="EMBL" id="SES89313.1"/>
    </source>
</evidence>
<evidence type="ECO:0000256" key="7">
    <source>
        <dbReference type="HAMAP-Rule" id="MF_00484"/>
    </source>
</evidence>
<keyword evidence="5 7" id="KW-0808">Transferase</keyword>
<dbReference type="InterPro" id="IPR001296">
    <property type="entry name" value="Glyco_trans_1"/>
</dbReference>
<proteinExistence type="inferred from homology"/>
<dbReference type="Pfam" id="PF08323">
    <property type="entry name" value="Glyco_transf_5"/>
    <property type="match status" value="1"/>
</dbReference>
<comment type="function">
    <text evidence="2 7">Synthesizes alpha-1,4-glucan chains using ADP-glucose.</text>
</comment>
<dbReference type="NCBIfam" id="NF001898">
    <property type="entry name" value="PRK00654.1-1"/>
    <property type="match status" value="1"/>
</dbReference>
<reference evidence="10 11" key="1">
    <citation type="submission" date="2016-10" db="EMBL/GenBank/DDBJ databases">
        <authorList>
            <person name="de Groot N.N."/>
        </authorList>
    </citation>
    <scope>NUCLEOTIDE SEQUENCE [LARGE SCALE GENOMIC DNA]</scope>
    <source>
        <strain evidence="10 11">DSM 18979</strain>
    </source>
</reference>
<evidence type="ECO:0000256" key="5">
    <source>
        <dbReference type="ARBA" id="ARBA00022679"/>
    </source>
</evidence>
<dbReference type="PANTHER" id="PTHR45825">
    <property type="entry name" value="GRANULE-BOUND STARCH SYNTHASE 1, CHLOROPLASTIC/AMYLOPLASTIC"/>
    <property type="match status" value="1"/>
</dbReference>
<dbReference type="STRING" id="426128.SAMN05660297_00891"/>
<protein>
    <recommendedName>
        <fullName evidence="7">Glycogen synthase</fullName>
        <ecNumber evidence="7">2.4.1.21</ecNumber>
    </recommendedName>
    <alternativeName>
        <fullName evidence="7">Starch [bacterial glycogen] synthase</fullName>
    </alternativeName>
</protein>
<comment type="similarity">
    <text evidence="3 7">Belongs to the glycosyltransferase 1 family. Bacterial/plant glycogen synthase subfamily.</text>
</comment>
<evidence type="ECO:0000256" key="1">
    <source>
        <dbReference type="ARBA" id="ARBA00001478"/>
    </source>
</evidence>
<feature type="domain" description="Starch synthase catalytic" evidence="9">
    <location>
        <begin position="2"/>
        <end position="235"/>
    </location>
</feature>
<evidence type="ECO:0000313" key="11">
    <source>
        <dbReference type="Proteomes" id="UP000199568"/>
    </source>
</evidence>
<evidence type="ECO:0000256" key="3">
    <source>
        <dbReference type="ARBA" id="ARBA00010281"/>
    </source>
</evidence>
<evidence type="ECO:0000256" key="4">
    <source>
        <dbReference type="ARBA" id="ARBA00022676"/>
    </source>
</evidence>
<organism evidence="10 11">
    <name type="scientific">Natronincola peptidivorans</name>
    <dbReference type="NCBI Taxonomy" id="426128"/>
    <lineage>
        <taxon>Bacteria</taxon>
        <taxon>Bacillati</taxon>
        <taxon>Bacillota</taxon>
        <taxon>Clostridia</taxon>
        <taxon>Peptostreptococcales</taxon>
        <taxon>Natronincolaceae</taxon>
        <taxon>Natronincola</taxon>
    </lineage>
</organism>
<name>A0A1I0A563_9FIRM</name>
<dbReference type="EC" id="2.4.1.21" evidence="7"/>
<dbReference type="InterPro" id="IPR011835">
    <property type="entry name" value="GS/SS"/>
</dbReference>
<dbReference type="NCBIfam" id="NF001899">
    <property type="entry name" value="PRK00654.1-2"/>
    <property type="match status" value="1"/>
</dbReference>
<dbReference type="GO" id="GO:0004373">
    <property type="term" value="F:alpha-1,4-glucan glucosyltransferase (UDP-glucose donor) activity"/>
    <property type="evidence" value="ECO:0007669"/>
    <property type="project" value="InterPro"/>
</dbReference>
<keyword evidence="11" id="KW-1185">Reference proteome</keyword>
<dbReference type="Proteomes" id="UP000199568">
    <property type="component" value="Unassembled WGS sequence"/>
</dbReference>
<evidence type="ECO:0000259" key="9">
    <source>
        <dbReference type="Pfam" id="PF08323"/>
    </source>
</evidence>
<gene>
    <name evidence="7" type="primary">glgA</name>
    <name evidence="10" type="ORF">SAMN05660297_00891</name>
</gene>
<evidence type="ECO:0000256" key="6">
    <source>
        <dbReference type="ARBA" id="ARBA00023056"/>
    </source>
</evidence>
<dbReference type="UniPathway" id="UPA00164"/>